<dbReference type="EMBL" id="LN835298">
    <property type="protein sequence ID" value="CRG98568.1"/>
    <property type="molecule type" value="Genomic_DNA"/>
</dbReference>
<feature type="coiled-coil region" evidence="1">
    <location>
        <begin position="853"/>
        <end position="912"/>
    </location>
</feature>
<dbReference type="GeneID" id="39734661"/>
<feature type="coiled-coil region" evidence="1">
    <location>
        <begin position="703"/>
        <end position="798"/>
    </location>
</feature>
<proteinExistence type="predicted"/>
<feature type="region of interest" description="Disordered" evidence="2">
    <location>
        <begin position="934"/>
        <end position="956"/>
    </location>
</feature>
<gene>
    <name evidence="3" type="ORF">PRELSG_0305300</name>
</gene>
<dbReference type="Gene3D" id="2.160.10.20">
    <property type="entry name" value="Insect antifreeze protein"/>
    <property type="match status" value="1"/>
</dbReference>
<feature type="region of interest" description="Disordered" evidence="2">
    <location>
        <begin position="1044"/>
        <end position="1095"/>
    </location>
</feature>
<keyword evidence="1" id="KW-0175">Coiled coil</keyword>
<feature type="region of interest" description="Disordered" evidence="2">
    <location>
        <begin position="1"/>
        <end position="23"/>
    </location>
</feature>
<evidence type="ECO:0000313" key="4">
    <source>
        <dbReference type="Proteomes" id="UP000220158"/>
    </source>
</evidence>
<evidence type="ECO:0000256" key="2">
    <source>
        <dbReference type="SAM" id="MobiDB-lite"/>
    </source>
</evidence>
<sequence>MSLFEGMSIKSSDQKGKGKNSTNKNNEIKEVILGNNELLYDKNLIKVKKVDNDIFHDKNGNILNYTENEKCEEEKNNSLYESKKNTSNYDFEILSDSTIYENKNNKLDGAHIYKSINGNEKIIKNNIIANSHDSLNKIKSNDLNYIKNDENNFNYLEKKYCDLNNSLNGENENNYLMNIQNNNSSMEPDTKCTDNENIQKKGYLYDDKNELNYFLNIIQNIFKENKNFHFISLKNIFQKLYEDNVNKNILIILYFYIYHSYIYKKIYNLKAEYNCDKLIYKLLLNIYKIRKKRKRDKEKEKILIIKEKLDIADIIQNKIFNYNFMLMKIEDYIIQLFKRKKNIYHNNYFLKIYVCNFFKIIIRNIYLNKKKEKKNQKTYVEEKKKELHSEEVNILGKEKKLIEEEQSIIKEKEKTENESENINKCINDVSIKYDEQLNEINDKINTIDDNIKDLEKKLELMKIEKMQTLKVRDNLENDKNKEINLLLLKKMEINTNLNFLNNSISSINEKRKQINEEKEKMKYMSNNLRTIYENFHKKKVMTDILIIQLQKIIQNFYENNDIYDNKNSFINLSAKGDTVPQLNEVNIKDFVEENYTENGKEFINLNKDKNEIKKVIKIENSSNNILDTNQVFKEINSIYNTSSEGSKSIKDGDMMKNEKIEKKNNINKFTSKNCTSTYNLDLSNSLRKIFLLKKKIFRLENYINCIKEKKKKLMIDVNQYNCEIVNINIKKENLKNKKKILLKNKMLNEIKNTISELNELLKTESVFFNQLENFKVDMNNLNKKYILLKEKKEKIKEKLFLFEKKLLKSEIINVKYYLNEINKINSQKMSDEDLTNELDKNKEDVGEKENTRERKIENEKIKEENKQKGIEKEIIEEKNEKKKVMNEKKVEIKEGEKEKEEIRNEEDFLFSEDSEESIIKVNFTKIIDELEDISSVREYDESNSDRKNKNDLNESSFLCNFKDNDKEKETVIKLNQIENSEIENCEFENSEVEKSEIEISEVEVEKSEIENNEIEISEIENNEIEKSEIEISDIENSEVEISELEKNKNENSENENNEVEKNKNKNSKNENSEVENEQIEKNESATSLIKTNEKKKLLPKENSHRIFEINENKNKIKNEESNTNNNHFHSNNYYNELFNTLKSLNKEESKTFENILYKYKTFYTLNENIDYNILEQEIQKIYNNIVEEEKIFKMKKLTILNKKKNVLKKYYHYTSDNSEDDELNL</sequence>
<feature type="compositionally biased region" description="Basic and acidic residues" evidence="2">
    <location>
        <begin position="1058"/>
        <end position="1071"/>
    </location>
</feature>
<evidence type="ECO:0000256" key="1">
    <source>
        <dbReference type="SAM" id="Coils"/>
    </source>
</evidence>
<dbReference type="OMA" id="VINPMES"/>
<evidence type="ECO:0000313" key="3">
    <source>
        <dbReference type="EMBL" id="CRG98568.1"/>
    </source>
</evidence>
<dbReference type="RefSeq" id="XP_028531578.1">
    <property type="nucleotide sequence ID" value="XM_028680042.1"/>
</dbReference>
<feature type="compositionally biased region" description="Basic and acidic residues" evidence="2">
    <location>
        <begin position="934"/>
        <end position="952"/>
    </location>
</feature>
<dbReference type="KEGG" id="prel:PRELSG_0305300"/>
<name>A0A1J1H4P5_PLARL</name>
<dbReference type="OrthoDB" id="372864at2759"/>
<dbReference type="VEuPathDB" id="PlasmoDB:PRELSG_0305300"/>
<keyword evidence="4" id="KW-1185">Reference proteome</keyword>
<accession>A0A1J1H4P5</accession>
<protein>
    <submittedName>
        <fullName evidence="3">Uncharacterized protein</fullName>
    </submittedName>
</protein>
<dbReference type="AlphaFoldDB" id="A0A1J1H4P5"/>
<dbReference type="Proteomes" id="UP000220158">
    <property type="component" value="Chromosome 3"/>
</dbReference>
<organism evidence="3 4">
    <name type="scientific">Plasmodium relictum</name>
    <dbReference type="NCBI Taxonomy" id="85471"/>
    <lineage>
        <taxon>Eukaryota</taxon>
        <taxon>Sar</taxon>
        <taxon>Alveolata</taxon>
        <taxon>Apicomplexa</taxon>
        <taxon>Aconoidasida</taxon>
        <taxon>Haemosporida</taxon>
        <taxon>Plasmodiidae</taxon>
        <taxon>Plasmodium</taxon>
        <taxon>Plasmodium (Haemamoeba)</taxon>
    </lineage>
</organism>
<feature type="coiled-coil region" evidence="1">
    <location>
        <begin position="398"/>
        <end position="471"/>
    </location>
</feature>
<reference evidence="3 4" key="1">
    <citation type="submission" date="2015-04" db="EMBL/GenBank/DDBJ databases">
        <authorList>
            <consortium name="Pathogen Informatics"/>
        </authorList>
    </citation>
    <scope>NUCLEOTIDE SEQUENCE [LARGE SCALE GENOMIC DNA]</scope>
    <source>
        <strain evidence="3 4">SGS1</strain>
    </source>
</reference>
<feature type="coiled-coil region" evidence="1">
    <location>
        <begin position="497"/>
        <end position="527"/>
    </location>
</feature>